<dbReference type="EMBL" id="BAAAPU010000004">
    <property type="protein sequence ID" value="GAA1974148.1"/>
    <property type="molecule type" value="Genomic_DNA"/>
</dbReference>
<reference evidence="3 4" key="1">
    <citation type="journal article" date="2019" name="Int. J. Syst. Evol. Microbiol.">
        <title>The Global Catalogue of Microorganisms (GCM) 10K type strain sequencing project: providing services to taxonomists for standard genome sequencing and annotation.</title>
        <authorList>
            <consortium name="The Broad Institute Genomics Platform"/>
            <consortium name="The Broad Institute Genome Sequencing Center for Infectious Disease"/>
            <person name="Wu L."/>
            <person name="Ma J."/>
        </authorList>
    </citation>
    <scope>NUCLEOTIDE SEQUENCE [LARGE SCALE GENOMIC DNA]</scope>
    <source>
        <strain evidence="3 4">JCM 15628</strain>
    </source>
</reference>
<feature type="region of interest" description="Disordered" evidence="1">
    <location>
        <begin position="101"/>
        <end position="124"/>
    </location>
</feature>
<evidence type="ECO:0000313" key="4">
    <source>
        <dbReference type="Proteomes" id="UP001500013"/>
    </source>
</evidence>
<sequence length="124" mass="12327">MREYLLPLTCSIALVIGAPAAAVAQTNPTTGQPGTTAGFNCATSSAPAEPGTAAAAPGSAFNETTPGTARTVCAGNGPWFVDHAGSTAAVSQDDAACRQLSPHRASPLARRPCSVGVARSGRPH</sequence>
<proteinExistence type="predicted"/>
<evidence type="ECO:0008006" key="5">
    <source>
        <dbReference type="Google" id="ProtNLM"/>
    </source>
</evidence>
<evidence type="ECO:0000256" key="2">
    <source>
        <dbReference type="SAM" id="SignalP"/>
    </source>
</evidence>
<name>A0ABN2RSI9_9MICO</name>
<comment type="caution">
    <text evidence="3">The sequence shown here is derived from an EMBL/GenBank/DDBJ whole genome shotgun (WGS) entry which is preliminary data.</text>
</comment>
<dbReference type="RefSeq" id="WP_344059642.1">
    <property type="nucleotide sequence ID" value="NZ_BAAAPU010000004.1"/>
</dbReference>
<evidence type="ECO:0000313" key="3">
    <source>
        <dbReference type="EMBL" id="GAA1974148.1"/>
    </source>
</evidence>
<evidence type="ECO:0000256" key="1">
    <source>
        <dbReference type="SAM" id="MobiDB-lite"/>
    </source>
</evidence>
<keyword evidence="4" id="KW-1185">Reference proteome</keyword>
<feature type="region of interest" description="Disordered" evidence="1">
    <location>
        <begin position="46"/>
        <end position="66"/>
    </location>
</feature>
<gene>
    <name evidence="3" type="ORF">GCM10009817_12910</name>
</gene>
<dbReference type="Proteomes" id="UP001500013">
    <property type="component" value="Unassembled WGS sequence"/>
</dbReference>
<protein>
    <recommendedName>
        <fullName evidence="5">Secreted protein</fullName>
    </recommendedName>
</protein>
<organism evidence="3 4">
    <name type="scientific">Terrabacter lapilli</name>
    <dbReference type="NCBI Taxonomy" id="436231"/>
    <lineage>
        <taxon>Bacteria</taxon>
        <taxon>Bacillati</taxon>
        <taxon>Actinomycetota</taxon>
        <taxon>Actinomycetes</taxon>
        <taxon>Micrococcales</taxon>
        <taxon>Intrasporangiaceae</taxon>
        <taxon>Terrabacter</taxon>
    </lineage>
</organism>
<feature type="chain" id="PRO_5047316719" description="Secreted protein" evidence="2">
    <location>
        <begin position="25"/>
        <end position="124"/>
    </location>
</feature>
<accession>A0ABN2RSI9</accession>
<keyword evidence="2" id="KW-0732">Signal</keyword>
<feature type="compositionally biased region" description="Low complexity" evidence="1">
    <location>
        <begin position="46"/>
        <end position="60"/>
    </location>
</feature>
<feature type="signal peptide" evidence="2">
    <location>
        <begin position="1"/>
        <end position="24"/>
    </location>
</feature>